<dbReference type="BioCyc" id="RCHA213810:RUM_RS11360-MONOMER"/>
<protein>
    <recommendedName>
        <fullName evidence="4">Germination protease</fullName>
        <ecNumber evidence="4">3.4.24.78</ecNumber>
    </recommendedName>
    <alternativeName>
        <fullName evidence="4">GPR endopeptidase</fullName>
    </alternativeName>
    <alternativeName>
        <fullName evidence="4">Germination proteinase</fullName>
    </alternativeName>
    <alternativeName>
        <fullName evidence="4">Spore protease</fullName>
    </alternativeName>
</protein>
<keyword evidence="3 4" id="KW-0865">Zymogen</keyword>
<dbReference type="RefSeq" id="WP_015559234.1">
    <property type="nucleotide sequence ID" value="NC_021039.1"/>
</dbReference>
<keyword evidence="2 4" id="KW-0378">Hydrolase</keyword>
<dbReference type="STRING" id="213810.RUM_23360"/>
<evidence type="ECO:0000256" key="3">
    <source>
        <dbReference type="ARBA" id="ARBA00023145"/>
    </source>
</evidence>
<evidence type="ECO:0000256" key="1">
    <source>
        <dbReference type="ARBA" id="ARBA00022670"/>
    </source>
</evidence>
<name>D4LFD3_RUMC1</name>
<dbReference type="HOGENOM" id="CLU_055087_0_0_9"/>
<keyword evidence="6" id="KW-1185">Reference proteome</keyword>
<proteinExistence type="inferred from homology"/>
<evidence type="ECO:0000313" key="5">
    <source>
        <dbReference type="EMBL" id="CBL18328.1"/>
    </source>
</evidence>
<evidence type="ECO:0000313" key="6">
    <source>
        <dbReference type="Proteomes" id="UP000007054"/>
    </source>
</evidence>
<dbReference type="Proteomes" id="UP000007054">
    <property type="component" value="Chromosome"/>
</dbReference>
<dbReference type="Pfam" id="PF03418">
    <property type="entry name" value="Peptidase_A25"/>
    <property type="match status" value="1"/>
</dbReference>
<gene>
    <name evidence="4" type="primary">gpr</name>
    <name evidence="5" type="ordered locus">RUM_23360</name>
</gene>
<dbReference type="GeneID" id="83156982"/>
<comment type="catalytic activity">
    <reaction evidence="4">
        <text>Endopeptidase action with P4 Glu or Asp, P1 preferably Glu &gt; Asp, P1' hydrophobic and P2' Ala.</text>
        <dbReference type="EC" id="3.4.24.78"/>
    </reaction>
</comment>
<comment type="similarity">
    <text evidence="4">Belongs to the peptidase A25 family.</text>
</comment>
<dbReference type="EMBL" id="FP929052">
    <property type="protein sequence ID" value="CBL18328.1"/>
    <property type="molecule type" value="Genomic_DNA"/>
</dbReference>
<keyword evidence="1 4" id="KW-0645">Protease</keyword>
<dbReference type="InterPro" id="IPR023430">
    <property type="entry name" value="Pept_HybD-like_dom_sf"/>
</dbReference>
<evidence type="ECO:0000256" key="2">
    <source>
        <dbReference type="ARBA" id="ARBA00022801"/>
    </source>
</evidence>
<reference evidence="5" key="1">
    <citation type="submission" date="2010-03" db="EMBL/GenBank/DDBJ databases">
        <title>The genome sequence of Ruminococcus sp. 18P13.</title>
        <authorList>
            <consortium name="metaHIT consortium -- http://www.metahit.eu/"/>
            <person name="Pajon A."/>
            <person name="Turner K."/>
            <person name="Parkhill J."/>
            <person name="Bernalier A."/>
        </authorList>
    </citation>
    <scope>NUCLEOTIDE SEQUENCE [LARGE SCALE GENOMIC DNA]</scope>
    <source>
        <strain evidence="5">Type strain: 18P13</strain>
    </source>
</reference>
<dbReference type="PATRIC" id="fig|213810.4.peg.2227"/>
<accession>D4LFD3</accession>
<feature type="chain" id="PRO_5023317825" description="Germination protease" evidence="4">
    <location>
        <begin position="7"/>
        <end position="282"/>
    </location>
</feature>
<organism evidence="5 6">
    <name type="scientific">Ruminococcus champanellensis (strain DSM 18848 / JCM 17042 / KCTC 15320 / 18P13)</name>
    <dbReference type="NCBI Taxonomy" id="213810"/>
    <lineage>
        <taxon>Bacteria</taxon>
        <taxon>Bacillati</taxon>
        <taxon>Bacillota</taxon>
        <taxon>Clostridia</taxon>
        <taxon>Eubacteriales</taxon>
        <taxon>Oscillospiraceae</taxon>
        <taxon>Ruminococcus</taxon>
    </lineage>
</organism>
<comment type="subunit">
    <text evidence="4">Homotetramer.</text>
</comment>
<comment type="function">
    <text evidence="4">Initiates the rapid degradation of small, acid-soluble proteins during spore germination.</text>
</comment>
<dbReference type="GO" id="GO:0004222">
    <property type="term" value="F:metalloendopeptidase activity"/>
    <property type="evidence" value="ECO:0007669"/>
    <property type="project" value="UniProtKB-UniRule"/>
</dbReference>
<dbReference type="KEGG" id="rch:RUM_23360"/>
<feature type="propeptide" id="PRO_5005043339" evidence="4">
    <location>
        <begin position="1"/>
        <end position="6"/>
    </location>
</feature>
<dbReference type="NCBIfam" id="TIGR01441">
    <property type="entry name" value="GPR"/>
    <property type="match status" value="1"/>
</dbReference>
<evidence type="ECO:0000256" key="4">
    <source>
        <dbReference type="HAMAP-Rule" id="MF_00626"/>
    </source>
</evidence>
<dbReference type="EC" id="3.4.24.78" evidence="4"/>
<sequence>MNIRTDLALEGVDAEQIREGITRTTRGSAFSITEIRIQEDRHGAPIGKKKGRYITLEAGALSRFSDRYEDMAQELAKELRQFLPPGHVLVVGLGNSQITPDALGPQAANQVLATRHLKTELGEEDPFLAGLRPVSVLAGGVLGQTGIESAELVQALQGRLCPAAIIAVDALACSELNRLGTTIQISDAGISPGSGVQNKRKELSAGTLGIPVLAVGVPTVVDMGTIVESLTGAPPKQEAPNMMVTPRDIDKLTQRAAGLIACGINLALHPQLSMEDVECLMA</sequence>
<dbReference type="HAMAP" id="MF_00626">
    <property type="entry name" value="Germination_prot"/>
    <property type="match status" value="1"/>
</dbReference>
<dbReference type="InterPro" id="IPR005080">
    <property type="entry name" value="Peptidase_A25"/>
</dbReference>
<dbReference type="SUPFAM" id="SSF53163">
    <property type="entry name" value="HybD-like"/>
    <property type="match status" value="1"/>
</dbReference>
<dbReference type="GO" id="GO:0009847">
    <property type="term" value="P:spore germination"/>
    <property type="evidence" value="ECO:0007669"/>
    <property type="project" value="UniProtKB-UniRule"/>
</dbReference>
<comment type="PTM">
    <text evidence="4">Autoproteolytically processed. The inactive tetrameric zymogen termed p46 autoprocesses to a smaller form termed p41, which is active only during spore germination.</text>
</comment>
<dbReference type="AlphaFoldDB" id="D4LFD3"/>
<dbReference type="Gene3D" id="3.40.50.1450">
    <property type="entry name" value="HybD-like"/>
    <property type="match status" value="1"/>
</dbReference>
<reference evidence="5" key="2">
    <citation type="submission" date="2010-03" db="EMBL/GenBank/DDBJ databases">
        <authorList>
            <person name="Pajon A."/>
        </authorList>
    </citation>
    <scope>NUCLEOTIDE SEQUENCE</scope>
    <source>
        <strain evidence="5">Type strain: 18P13</strain>
    </source>
</reference>
<dbReference type="GO" id="GO:0006508">
    <property type="term" value="P:proteolysis"/>
    <property type="evidence" value="ECO:0007669"/>
    <property type="project" value="UniProtKB-UniRule"/>
</dbReference>